<dbReference type="EMBL" id="JAENHM010000058">
    <property type="protein sequence ID" value="MBK1839729.1"/>
    <property type="molecule type" value="Genomic_DNA"/>
</dbReference>
<keyword evidence="2" id="KW-1185">Reference proteome</keyword>
<accession>A0ABS1F8H3</accession>
<comment type="caution">
    <text evidence="1">The sequence shown here is derived from an EMBL/GenBank/DDBJ whole genome shotgun (WGS) entry which is preliminary data.</text>
</comment>
<reference evidence="2" key="1">
    <citation type="submission" date="2021-01" db="EMBL/GenBank/DDBJ databases">
        <title>Genome public.</title>
        <authorList>
            <person name="Liu C."/>
            <person name="Sun Q."/>
        </authorList>
    </citation>
    <scope>NUCLEOTIDE SEQUENCE [LARGE SCALE GENOMIC DNA]</scope>
    <source>
        <strain evidence="2">YIM B02556</strain>
    </source>
</reference>
<sequence>MNKMCVPFDDEDLIHGAGQFRIGGVVPEVVKPGAGTLSDLGRDDILYVLAHGRYSSGSEIVGIVKGHLWGTRRSTMKAADLAEFLLGKGLPTSFGDLRLLVCWGGYVGDSVTDGGHKLKRSSEQAPFAGQLCSVLKDKFGFTRIRVTGYRGMVSYVGKGKKTTISTVMVDLPGGSMVMDEFGAVLKNNKATGNTFTLDNKSRTVWY</sequence>
<dbReference type="RefSeq" id="WP_200195771.1">
    <property type="nucleotide sequence ID" value="NZ_JAENHM010000058.1"/>
</dbReference>
<protein>
    <submittedName>
        <fullName evidence="1">Uncharacterized protein</fullName>
    </submittedName>
</protein>
<name>A0ABS1F8H3_9PROT</name>
<dbReference type="Proteomes" id="UP000652760">
    <property type="component" value="Unassembled WGS sequence"/>
</dbReference>
<evidence type="ECO:0000313" key="1">
    <source>
        <dbReference type="EMBL" id="MBK1839729.1"/>
    </source>
</evidence>
<evidence type="ECO:0000313" key="2">
    <source>
        <dbReference type="Proteomes" id="UP000652760"/>
    </source>
</evidence>
<gene>
    <name evidence="1" type="ORF">JHL17_20185</name>
</gene>
<proteinExistence type="predicted"/>
<organism evidence="1 2">
    <name type="scientific">Azospirillum endophyticum</name>
    <dbReference type="NCBI Taxonomy" id="2800326"/>
    <lineage>
        <taxon>Bacteria</taxon>
        <taxon>Pseudomonadati</taxon>
        <taxon>Pseudomonadota</taxon>
        <taxon>Alphaproteobacteria</taxon>
        <taxon>Rhodospirillales</taxon>
        <taxon>Azospirillaceae</taxon>
        <taxon>Azospirillum</taxon>
    </lineage>
</organism>